<evidence type="ECO:0000256" key="6">
    <source>
        <dbReference type="SAM" id="Phobius"/>
    </source>
</evidence>
<organism evidence="8 9">
    <name type="scientific">Sinobacterium caligoides</name>
    <dbReference type="NCBI Taxonomy" id="933926"/>
    <lineage>
        <taxon>Bacteria</taxon>
        <taxon>Pseudomonadati</taxon>
        <taxon>Pseudomonadota</taxon>
        <taxon>Gammaproteobacteria</taxon>
        <taxon>Cellvibrionales</taxon>
        <taxon>Spongiibacteraceae</taxon>
        <taxon>Sinobacterium</taxon>
    </lineage>
</organism>
<gene>
    <name evidence="8" type="ORF">EDC56_3584</name>
</gene>
<evidence type="ECO:0000256" key="2">
    <source>
        <dbReference type="ARBA" id="ARBA00007362"/>
    </source>
</evidence>
<dbReference type="Proteomes" id="UP000275394">
    <property type="component" value="Unassembled WGS sequence"/>
</dbReference>
<dbReference type="AlphaFoldDB" id="A0A3N2DDP2"/>
<protein>
    <submittedName>
        <fullName evidence="8">Putative blue pigment (Indigoidine) exporter</fullName>
    </submittedName>
</protein>
<dbReference type="GO" id="GO:0016020">
    <property type="term" value="C:membrane"/>
    <property type="evidence" value="ECO:0007669"/>
    <property type="project" value="UniProtKB-SubCell"/>
</dbReference>
<dbReference type="SUPFAM" id="SSF103481">
    <property type="entry name" value="Multidrug resistance efflux transporter EmrE"/>
    <property type="match status" value="2"/>
</dbReference>
<comment type="caution">
    <text evidence="8">The sequence shown here is derived from an EMBL/GenBank/DDBJ whole genome shotgun (WGS) entry which is preliminary data.</text>
</comment>
<proteinExistence type="inferred from homology"/>
<evidence type="ECO:0000259" key="7">
    <source>
        <dbReference type="Pfam" id="PF00892"/>
    </source>
</evidence>
<reference evidence="8 9" key="1">
    <citation type="submission" date="2018-11" db="EMBL/GenBank/DDBJ databases">
        <title>Genomic Encyclopedia of Type Strains, Phase IV (KMG-IV): sequencing the most valuable type-strain genomes for metagenomic binning, comparative biology and taxonomic classification.</title>
        <authorList>
            <person name="Goeker M."/>
        </authorList>
    </citation>
    <scope>NUCLEOTIDE SEQUENCE [LARGE SCALE GENOMIC DNA]</scope>
    <source>
        <strain evidence="8 9">DSM 100316</strain>
    </source>
</reference>
<accession>A0A3N2DDP2</accession>
<feature type="domain" description="EamA" evidence="7">
    <location>
        <begin position="3"/>
        <end position="128"/>
    </location>
</feature>
<comment type="similarity">
    <text evidence="2">Belongs to the EamA transporter family.</text>
</comment>
<feature type="transmembrane region" description="Helical" evidence="6">
    <location>
        <begin position="198"/>
        <end position="216"/>
    </location>
</feature>
<evidence type="ECO:0000256" key="5">
    <source>
        <dbReference type="ARBA" id="ARBA00023136"/>
    </source>
</evidence>
<sequence>MNYLIAISVPLLWGSTYAAVGLYLQGMSPFWVAVWRALPAGLLLLALRPRMPPLPWAKMLLLSFFNITAFFLLLFAAAYRLPGAVAGTLGATLPLQVLLLMWLIEGKRPSLVAISSALVGLMGIVLLLNPSADIDPLGAAAALIATSFMAVSSLWIKKWPVTDLLSLTAWQLLLGGLMLLPFAYLIAGMPAMVIGESLPGLLWLILPNTAFAYWAFSRSIKVLGAETMAMLAMLNPMAAVLLGVGLLHEMLGVAQWGGIALIIGALLLMRLTARPAMLQPSSLRPLNQPRAENI</sequence>
<evidence type="ECO:0000256" key="1">
    <source>
        <dbReference type="ARBA" id="ARBA00004141"/>
    </source>
</evidence>
<evidence type="ECO:0000256" key="4">
    <source>
        <dbReference type="ARBA" id="ARBA00022989"/>
    </source>
</evidence>
<dbReference type="PANTHER" id="PTHR32322">
    <property type="entry name" value="INNER MEMBRANE TRANSPORTER"/>
    <property type="match status" value="1"/>
</dbReference>
<dbReference type="OrthoDB" id="5430053at2"/>
<keyword evidence="3 6" id="KW-0812">Transmembrane</keyword>
<evidence type="ECO:0000313" key="9">
    <source>
        <dbReference type="Proteomes" id="UP000275394"/>
    </source>
</evidence>
<feature type="transmembrane region" description="Helical" evidence="6">
    <location>
        <begin position="253"/>
        <end position="273"/>
    </location>
</feature>
<keyword evidence="4 6" id="KW-1133">Transmembrane helix</keyword>
<feature type="transmembrane region" description="Helical" evidence="6">
    <location>
        <begin position="228"/>
        <end position="247"/>
    </location>
</feature>
<dbReference type="Pfam" id="PF00892">
    <property type="entry name" value="EamA"/>
    <property type="match status" value="2"/>
</dbReference>
<feature type="domain" description="EamA" evidence="7">
    <location>
        <begin position="138"/>
        <end position="269"/>
    </location>
</feature>
<dbReference type="InterPro" id="IPR037185">
    <property type="entry name" value="EmrE-like"/>
</dbReference>
<keyword evidence="5 6" id="KW-0472">Membrane</keyword>
<feature type="transmembrane region" description="Helical" evidence="6">
    <location>
        <begin position="137"/>
        <end position="156"/>
    </location>
</feature>
<feature type="transmembrane region" description="Helical" evidence="6">
    <location>
        <begin position="28"/>
        <end position="47"/>
    </location>
</feature>
<dbReference type="EMBL" id="RKHR01000008">
    <property type="protein sequence ID" value="ROR97915.1"/>
    <property type="molecule type" value="Genomic_DNA"/>
</dbReference>
<dbReference type="PANTHER" id="PTHR32322:SF2">
    <property type="entry name" value="EAMA DOMAIN-CONTAINING PROTEIN"/>
    <property type="match status" value="1"/>
</dbReference>
<feature type="transmembrane region" description="Helical" evidence="6">
    <location>
        <begin position="59"/>
        <end position="79"/>
    </location>
</feature>
<feature type="transmembrane region" description="Helical" evidence="6">
    <location>
        <begin position="85"/>
        <end position="104"/>
    </location>
</feature>
<dbReference type="InterPro" id="IPR000620">
    <property type="entry name" value="EamA_dom"/>
</dbReference>
<dbReference type="RefSeq" id="WP_123713912.1">
    <property type="nucleotide sequence ID" value="NZ_RKHR01000008.1"/>
</dbReference>
<evidence type="ECO:0000313" key="8">
    <source>
        <dbReference type="EMBL" id="ROR97915.1"/>
    </source>
</evidence>
<evidence type="ECO:0000256" key="3">
    <source>
        <dbReference type="ARBA" id="ARBA00022692"/>
    </source>
</evidence>
<feature type="transmembrane region" description="Helical" evidence="6">
    <location>
        <begin position="168"/>
        <end position="186"/>
    </location>
</feature>
<dbReference type="InterPro" id="IPR050638">
    <property type="entry name" value="AA-Vitamin_Transporters"/>
</dbReference>
<keyword evidence="9" id="KW-1185">Reference proteome</keyword>
<comment type="subcellular location">
    <subcellularLocation>
        <location evidence="1">Membrane</location>
        <topology evidence="1">Multi-pass membrane protein</topology>
    </subcellularLocation>
</comment>
<name>A0A3N2DDP2_9GAMM</name>
<feature type="transmembrane region" description="Helical" evidence="6">
    <location>
        <begin position="111"/>
        <end position="131"/>
    </location>
</feature>